<reference evidence="1" key="1">
    <citation type="submission" date="2022-06" db="EMBL/GenBank/DDBJ databases">
        <authorList>
            <person name="Legras J.-L."/>
            <person name="Devillers H."/>
            <person name="Grondin C."/>
        </authorList>
    </citation>
    <scope>NUCLEOTIDE SEQUENCE</scope>
    <source>
        <strain evidence="1">CLIB 1444</strain>
    </source>
</reference>
<organism evidence="1 2">
    <name type="scientific">[Candida] jaroonii</name>
    <dbReference type="NCBI Taxonomy" id="467808"/>
    <lineage>
        <taxon>Eukaryota</taxon>
        <taxon>Fungi</taxon>
        <taxon>Dikarya</taxon>
        <taxon>Ascomycota</taxon>
        <taxon>Saccharomycotina</taxon>
        <taxon>Pichiomycetes</taxon>
        <taxon>Debaryomycetaceae</taxon>
        <taxon>Yamadazyma</taxon>
    </lineage>
</organism>
<comment type="caution">
    <text evidence="1">The sequence shown here is derived from an EMBL/GenBank/DDBJ whole genome shotgun (WGS) entry which is preliminary data.</text>
</comment>
<evidence type="ECO:0000313" key="2">
    <source>
        <dbReference type="Proteomes" id="UP001152531"/>
    </source>
</evidence>
<keyword evidence="1" id="KW-0762">Sugar transport</keyword>
<dbReference type="Proteomes" id="UP001152531">
    <property type="component" value="Unassembled WGS sequence"/>
</dbReference>
<protein>
    <submittedName>
        <fullName evidence="1">High-affinity glucose transporter 1</fullName>
    </submittedName>
</protein>
<gene>
    <name evidence="1" type="ORF">CLIB1444_04S04940</name>
</gene>
<keyword evidence="1" id="KW-0813">Transport</keyword>
<accession>A0ACA9Y885</accession>
<sequence length="493" mass="54070">MFTLLTPKNHNLFLVSLVVLASIHPICMGLDTMVVGSLLNYDSYLSYFNLNPVTIGLNNAAIWMGQILSLLGFTQYMADNWGRKNTIFIGLCTLIVGIVLQSAAQNIAMFIVGRIIIGMSIGFTNISSIVLVSEICPAKIRGFIMGLAFSSFLTGALITSGITYATENIPGNWNWRVPSMIQIAPNIIGFINLIFVPESPRFLLSKDRDQEASEVLLILNKQNTRDAEESLIRIKTEIASESKAIPWTRLFKSSINIHRMAINASQAVITELGGSSIGSTYLAILLEQAGIASPTQRLQVNIVMSAWSLICAVTGASLLDVVGRKKQSLYALTAMVICFLILGPLIKNFGSGASSSAVYGTIAVMFIFSGCYSSTFTPLTTTYPSELYPYHLRATGTSVFSFINCSCGLVASFILPIGMSNIGWKFYIINACYDAIIIPIIYFVWVETKGVDIDFIDDLFWNHRFHKDKAPLLTSESVEESVEVESVEIQAKV</sequence>
<keyword evidence="2" id="KW-1185">Reference proteome</keyword>
<proteinExistence type="predicted"/>
<evidence type="ECO:0000313" key="1">
    <source>
        <dbReference type="EMBL" id="CAH6720654.1"/>
    </source>
</evidence>
<dbReference type="EMBL" id="CALSDN010000004">
    <property type="protein sequence ID" value="CAH6720654.1"/>
    <property type="molecule type" value="Genomic_DNA"/>
</dbReference>
<name>A0ACA9Y885_9ASCO</name>